<dbReference type="Gene3D" id="2.60.40.1190">
    <property type="match status" value="1"/>
</dbReference>
<evidence type="ECO:0000313" key="3">
    <source>
        <dbReference type="EMBL" id="PRD49138.1"/>
    </source>
</evidence>
<dbReference type="GO" id="GO:0030246">
    <property type="term" value="F:carbohydrate binding"/>
    <property type="evidence" value="ECO:0007669"/>
    <property type="project" value="InterPro"/>
</dbReference>
<evidence type="ECO:0000256" key="1">
    <source>
        <dbReference type="SAM" id="SignalP"/>
    </source>
</evidence>
<reference evidence="3 4" key="1">
    <citation type="submission" date="2018-02" db="EMBL/GenBank/DDBJ databases">
        <title>The draft genome of Sphingobacterium sp. 5JN-11.</title>
        <authorList>
            <person name="Liu L."/>
            <person name="Li L."/>
            <person name="Liang L."/>
            <person name="Zhang X."/>
            <person name="Wang T."/>
        </authorList>
    </citation>
    <scope>NUCLEOTIDE SEQUENCE [LARGE SCALE GENOMIC DNA]</scope>
    <source>
        <strain evidence="3 4">5JN-11</strain>
    </source>
</reference>
<feature type="domain" description="Carbohydrate-binding" evidence="2">
    <location>
        <begin position="49"/>
        <end position="140"/>
    </location>
</feature>
<dbReference type="RefSeq" id="WP_105714978.1">
    <property type="nucleotide sequence ID" value="NZ_PVBQ01000001.1"/>
</dbReference>
<dbReference type="SUPFAM" id="SSF49344">
    <property type="entry name" value="CBD9-like"/>
    <property type="match status" value="1"/>
</dbReference>
<protein>
    <recommendedName>
        <fullName evidence="2">Carbohydrate-binding domain-containing protein</fullName>
    </recommendedName>
</protein>
<dbReference type="GO" id="GO:0004553">
    <property type="term" value="F:hydrolase activity, hydrolyzing O-glycosyl compounds"/>
    <property type="evidence" value="ECO:0007669"/>
    <property type="project" value="InterPro"/>
</dbReference>
<dbReference type="EMBL" id="PVBQ01000001">
    <property type="protein sequence ID" value="PRD49138.1"/>
    <property type="molecule type" value="Genomic_DNA"/>
</dbReference>
<keyword evidence="1" id="KW-0732">Signal</keyword>
<dbReference type="Pfam" id="PF06452">
    <property type="entry name" value="CBM9_1"/>
    <property type="match status" value="1"/>
</dbReference>
<dbReference type="PANTHER" id="PTHR35532:SF5">
    <property type="entry name" value="CARBOHYDRATE-BINDING DOMAIN-CONTAINING PROTEIN"/>
    <property type="match status" value="1"/>
</dbReference>
<dbReference type="Proteomes" id="UP000239711">
    <property type="component" value="Unassembled WGS sequence"/>
</dbReference>
<gene>
    <name evidence="3" type="ORF">C5745_00380</name>
</gene>
<feature type="chain" id="PRO_5015658797" description="Carbohydrate-binding domain-containing protein" evidence="1">
    <location>
        <begin position="22"/>
        <end position="366"/>
    </location>
</feature>
<evidence type="ECO:0000259" key="2">
    <source>
        <dbReference type="Pfam" id="PF06452"/>
    </source>
</evidence>
<dbReference type="AlphaFoldDB" id="A0A2S9J8M8"/>
<dbReference type="PANTHER" id="PTHR35532">
    <property type="entry name" value="SIMILAR TO POLYHYDROXYALKANOATE DEPOLYMERASE"/>
    <property type="match status" value="1"/>
</dbReference>
<dbReference type="InterPro" id="IPR010502">
    <property type="entry name" value="Carb-bd_dom_fam9"/>
</dbReference>
<dbReference type="GO" id="GO:0016052">
    <property type="term" value="P:carbohydrate catabolic process"/>
    <property type="evidence" value="ECO:0007669"/>
    <property type="project" value="InterPro"/>
</dbReference>
<comment type="caution">
    <text evidence="3">The sequence shown here is derived from an EMBL/GenBank/DDBJ whole genome shotgun (WGS) entry which is preliminary data.</text>
</comment>
<accession>A0A2S9J8M8</accession>
<dbReference type="OrthoDB" id="9786766at2"/>
<dbReference type="CDD" id="cd09620">
    <property type="entry name" value="CBM9_like_3"/>
    <property type="match status" value="1"/>
</dbReference>
<feature type="signal peptide" evidence="1">
    <location>
        <begin position="1"/>
        <end position="21"/>
    </location>
</feature>
<proteinExistence type="predicted"/>
<sequence>MWLLGLFSSISILLTVSGLHAQTNLAQVENMQASPRRYGVMKTNMPIAIDGKDDEKAWALAPWTEAFVDIEGDAKAVPVYTTKVKMLWDDTHLFIYARMEEPHVWGYLTKRDTIIYHDNDFEIFIKPFEQPSFYYEIEVNPLNTILDLVMPKPYRFGGDALMHWDVKNLKSAVHVEGTLNDPDDTDQYWSIEMAIPFNSLTTFSRKAIPKLGDYWRINFSRVQWQHELNDGAYSRKTKNNKLMPEDNWVWSPIGIINMHYPERWGYLKFIDSSDTEVAFPRSYDAEKAVWNIFYLQQLYKQEHKHFAAGITELKGYQRLLDMDRTDLIYEIFSNRREAGYVVEVKDLKHRLTVTLDNFGHYTINYE</sequence>
<keyword evidence="4" id="KW-1185">Reference proteome</keyword>
<evidence type="ECO:0000313" key="4">
    <source>
        <dbReference type="Proteomes" id="UP000239711"/>
    </source>
</evidence>
<organism evidence="3 4">
    <name type="scientific">Sphingobacterium haloxyli</name>
    <dbReference type="NCBI Taxonomy" id="2100533"/>
    <lineage>
        <taxon>Bacteria</taxon>
        <taxon>Pseudomonadati</taxon>
        <taxon>Bacteroidota</taxon>
        <taxon>Sphingobacteriia</taxon>
        <taxon>Sphingobacteriales</taxon>
        <taxon>Sphingobacteriaceae</taxon>
        <taxon>Sphingobacterium</taxon>
    </lineage>
</organism>
<name>A0A2S9J8M8_9SPHI</name>